<dbReference type="EMBL" id="JAPQKN010000002">
    <property type="protein sequence ID" value="KAJ5167588.1"/>
    <property type="molecule type" value="Genomic_DNA"/>
</dbReference>
<dbReference type="InterPro" id="IPR002110">
    <property type="entry name" value="Ankyrin_rpt"/>
</dbReference>
<dbReference type="RefSeq" id="XP_056544049.1">
    <property type="nucleotide sequence ID" value="XM_056685307.1"/>
</dbReference>
<comment type="caution">
    <text evidence="4">The sequence shown here is derived from an EMBL/GenBank/DDBJ whole genome shotgun (WGS) entry which is preliminary data.</text>
</comment>
<evidence type="ECO:0000256" key="3">
    <source>
        <dbReference type="PROSITE-ProRule" id="PRU00023"/>
    </source>
</evidence>
<evidence type="ECO:0000313" key="4">
    <source>
        <dbReference type="EMBL" id="KAJ5167588.1"/>
    </source>
</evidence>
<dbReference type="SUPFAM" id="SSF48403">
    <property type="entry name" value="Ankyrin repeat"/>
    <property type="match status" value="1"/>
</dbReference>
<evidence type="ECO:0000256" key="2">
    <source>
        <dbReference type="ARBA" id="ARBA00023043"/>
    </source>
</evidence>
<reference evidence="4" key="2">
    <citation type="journal article" date="2023" name="IMA Fungus">
        <title>Comparative genomic study of the Penicillium genus elucidates a diverse pangenome and 15 lateral gene transfer events.</title>
        <authorList>
            <person name="Petersen C."/>
            <person name="Sorensen T."/>
            <person name="Nielsen M.R."/>
            <person name="Sondergaard T.E."/>
            <person name="Sorensen J.L."/>
            <person name="Fitzpatrick D.A."/>
            <person name="Frisvad J.C."/>
            <person name="Nielsen K.L."/>
        </authorList>
    </citation>
    <scope>NUCLEOTIDE SEQUENCE</scope>
    <source>
        <strain evidence="4">IBT 26290</strain>
    </source>
</reference>
<proteinExistence type="predicted"/>
<reference evidence="4" key="1">
    <citation type="submission" date="2022-11" db="EMBL/GenBank/DDBJ databases">
        <authorList>
            <person name="Petersen C."/>
        </authorList>
    </citation>
    <scope>NUCLEOTIDE SEQUENCE</scope>
    <source>
        <strain evidence="4">IBT 26290</strain>
    </source>
</reference>
<evidence type="ECO:0000256" key="1">
    <source>
        <dbReference type="ARBA" id="ARBA00022737"/>
    </source>
</evidence>
<dbReference type="InterPro" id="IPR050745">
    <property type="entry name" value="Multifunctional_regulatory"/>
</dbReference>
<sequence>MARFEESELQQEAAEAALRGDAATLRECLKKGLSPMDISVYLSALEYGDVETVQVILDAGGDINYCFEYTGSPLISALRHNHPDLLEFFSPMTLIPTWGIGFTGYPHLVSPCERMHLLLEHGADVNEITFMDVIAFVDYHGAGYHAGGTPLHWAIAGGHARAVKLLLDLHADLSVLDKEGISAGDRLAEFEKHNSL</sequence>
<keyword evidence="1" id="KW-0677">Repeat</keyword>
<evidence type="ECO:0008006" key="6">
    <source>
        <dbReference type="Google" id="ProtNLM"/>
    </source>
</evidence>
<dbReference type="PANTHER" id="PTHR24189:SF50">
    <property type="entry name" value="ANKYRIN REPEAT AND SOCS BOX PROTEIN 2"/>
    <property type="match status" value="1"/>
</dbReference>
<dbReference type="PROSITE" id="PS50088">
    <property type="entry name" value="ANK_REPEAT"/>
    <property type="match status" value="1"/>
</dbReference>
<organism evidence="4 5">
    <name type="scientific">Penicillium canariense</name>
    <dbReference type="NCBI Taxonomy" id="189055"/>
    <lineage>
        <taxon>Eukaryota</taxon>
        <taxon>Fungi</taxon>
        <taxon>Dikarya</taxon>
        <taxon>Ascomycota</taxon>
        <taxon>Pezizomycotina</taxon>
        <taxon>Eurotiomycetes</taxon>
        <taxon>Eurotiomycetidae</taxon>
        <taxon>Eurotiales</taxon>
        <taxon>Aspergillaceae</taxon>
        <taxon>Penicillium</taxon>
    </lineage>
</organism>
<dbReference type="PROSITE" id="PS50297">
    <property type="entry name" value="ANK_REP_REGION"/>
    <property type="match status" value="1"/>
</dbReference>
<dbReference type="SMART" id="SM00248">
    <property type="entry name" value="ANK"/>
    <property type="match status" value="2"/>
</dbReference>
<feature type="repeat" description="ANK" evidence="3">
    <location>
        <begin position="146"/>
        <end position="178"/>
    </location>
</feature>
<protein>
    <recommendedName>
        <fullName evidence="6">Ankyrin repeat domain-containing protein</fullName>
    </recommendedName>
</protein>
<keyword evidence="5" id="KW-1185">Reference proteome</keyword>
<evidence type="ECO:0000313" key="5">
    <source>
        <dbReference type="Proteomes" id="UP001149163"/>
    </source>
</evidence>
<keyword evidence="2 3" id="KW-0040">ANK repeat</keyword>
<dbReference type="PANTHER" id="PTHR24189">
    <property type="entry name" value="MYOTROPHIN"/>
    <property type="match status" value="1"/>
</dbReference>
<dbReference type="Pfam" id="PF00023">
    <property type="entry name" value="Ank"/>
    <property type="match status" value="1"/>
</dbReference>
<dbReference type="Proteomes" id="UP001149163">
    <property type="component" value="Unassembled WGS sequence"/>
</dbReference>
<dbReference type="AlphaFoldDB" id="A0A9W9LPC6"/>
<dbReference type="Pfam" id="PF13637">
    <property type="entry name" value="Ank_4"/>
    <property type="match status" value="1"/>
</dbReference>
<dbReference type="OrthoDB" id="426293at2759"/>
<gene>
    <name evidence="4" type="ORF">N7482_003182</name>
</gene>
<dbReference type="GeneID" id="81424483"/>
<dbReference type="Gene3D" id="1.25.40.20">
    <property type="entry name" value="Ankyrin repeat-containing domain"/>
    <property type="match status" value="1"/>
</dbReference>
<dbReference type="InterPro" id="IPR036770">
    <property type="entry name" value="Ankyrin_rpt-contain_sf"/>
</dbReference>
<accession>A0A9W9LPC6</accession>
<name>A0A9W9LPC6_9EURO</name>